<sequence length="313" mass="34635">MPRPDIDQTSSAKKLQGQLSALMTDNISSEGSTSPFTPEECKCYLNSVNPSTNEPQHLNWSVARINSLLIQSQIVNLHGEQWARADRTMIVTGQHPPTRTARYLQLSKLMFDCPVTHLNRLERTWTDRIIYSHHWKKLLAELNDEWVAAAGIAVLVWIANIVLLSASPSALAQLLLGASTISTIYGAIKSLVLLREHRSLGQYAVHGSQYFQKNEKYGTGLQDLSIEYSHPWACALWAGALTSASVLSMILSQVVCSVLGLIQSIGFVPPYVLCTGTLMLGAWAYGRGFTADAQKIKSSTKQKPHVQYIIRTN</sequence>
<evidence type="ECO:0000313" key="2">
    <source>
        <dbReference type="EMBL" id="CEL52083.1"/>
    </source>
</evidence>
<proteinExistence type="predicted"/>
<organism evidence="2 3">
    <name type="scientific">Thanatephorus cucumeris (strain AG1-IB / isolate 7/3/14)</name>
    <name type="common">Lettuce bottom rot fungus</name>
    <name type="synonym">Rhizoctonia solani</name>
    <dbReference type="NCBI Taxonomy" id="1108050"/>
    <lineage>
        <taxon>Eukaryota</taxon>
        <taxon>Fungi</taxon>
        <taxon>Dikarya</taxon>
        <taxon>Basidiomycota</taxon>
        <taxon>Agaricomycotina</taxon>
        <taxon>Agaricomycetes</taxon>
        <taxon>Cantharellales</taxon>
        <taxon>Ceratobasidiaceae</taxon>
        <taxon>Rhizoctonia</taxon>
        <taxon>Rhizoctonia solani AG-1</taxon>
    </lineage>
</organism>
<feature type="transmembrane region" description="Helical" evidence="1">
    <location>
        <begin position="170"/>
        <end position="188"/>
    </location>
</feature>
<feature type="transmembrane region" description="Helical" evidence="1">
    <location>
        <begin position="234"/>
        <end position="262"/>
    </location>
</feature>
<keyword evidence="1" id="KW-0812">Transmembrane</keyword>
<feature type="transmembrane region" description="Helical" evidence="1">
    <location>
        <begin position="146"/>
        <end position="164"/>
    </location>
</feature>
<name>A0A0B7F7C9_THACB</name>
<gene>
    <name evidence="2" type="ORF">RSOLAG1IB_00620</name>
</gene>
<accession>A0A0B7F7C9</accession>
<evidence type="ECO:0000256" key="1">
    <source>
        <dbReference type="SAM" id="Phobius"/>
    </source>
</evidence>
<reference evidence="2 3" key="1">
    <citation type="submission" date="2014-11" db="EMBL/GenBank/DDBJ databases">
        <authorList>
            <person name="Wibberg Daniel"/>
        </authorList>
    </citation>
    <scope>NUCLEOTIDE SEQUENCE [LARGE SCALE GENOMIC DNA]</scope>
    <source>
        <strain evidence="2">Rhizoctonia solani AG1-IB 7/3/14</strain>
    </source>
</reference>
<dbReference type="AlphaFoldDB" id="A0A0B7F7C9"/>
<keyword evidence="3" id="KW-1185">Reference proteome</keyword>
<dbReference type="Proteomes" id="UP000059188">
    <property type="component" value="Unassembled WGS sequence"/>
</dbReference>
<keyword evidence="1" id="KW-1133">Transmembrane helix</keyword>
<dbReference type="EMBL" id="LN679100">
    <property type="protein sequence ID" value="CEL52083.1"/>
    <property type="molecule type" value="Genomic_DNA"/>
</dbReference>
<feature type="transmembrane region" description="Helical" evidence="1">
    <location>
        <begin position="268"/>
        <end position="286"/>
    </location>
</feature>
<dbReference type="OrthoDB" id="2674421at2759"/>
<evidence type="ECO:0000313" key="3">
    <source>
        <dbReference type="Proteomes" id="UP000059188"/>
    </source>
</evidence>
<protein>
    <submittedName>
        <fullName evidence="2">Uncharacterized protein</fullName>
    </submittedName>
</protein>
<keyword evidence="1" id="KW-0472">Membrane</keyword>